<dbReference type="Pfam" id="PF00027">
    <property type="entry name" value="cNMP_binding"/>
    <property type="match status" value="1"/>
</dbReference>
<dbReference type="SUPFAM" id="SSF51206">
    <property type="entry name" value="cAMP-binding domain-like"/>
    <property type="match status" value="1"/>
</dbReference>
<dbReference type="PANTHER" id="PTHR24567">
    <property type="entry name" value="CRP FAMILY TRANSCRIPTIONAL REGULATORY PROTEIN"/>
    <property type="match status" value="1"/>
</dbReference>
<keyword evidence="7" id="KW-1185">Reference proteome</keyword>
<evidence type="ECO:0000313" key="7">
    <source>
        <dbReference type="Proteomes" id="UP000031523"/>
    </source>
</evidence>
<feature type="domain" description="Cyclic nucleotide-binding" evidence="4">
    <location>
        <begin position="15"/>
        <end position="122"/>
    </location>
</feature>
<dbReference type="InterPro" id="IPR018490">
    <property type="entry name" value="cNMP-bd_dom_sf"/>
</dbReference>
<dbReference type="PANTHER" id="PTHR24567:SF68">
    <property type="entry name" value="DNA-BINDING TRANSCRIPTIONAL DUAL REGULATOR CRP"/>
    <property type="match status" value="1"/>
</dbReference>
<dbReference type="EMBL" id="CP010519">
    <property type="protein sequence ID" value="AJE84254.1"/>
    <property type="molecule type" value="Genomic_DNA"/>
</dbReference>
<dbReference type="InterPro" id="IPR000595">
    <property type="entry name" value="cNMP-bd_dom"/>
</dbReference>
<dbReference type="InterPro" id="IPR036388">
    <property type="entry name" value="WH-like_DNA-bd_sf"/>
</dbReference>
<evidence type="ECO:0000259" key="4">
    <source>
        <dbReference type="PROSITE" id="PS50042"/>
    </source>
</evidence>
<keyword evidence="2" id="KW-0238">DNA-binding</keyword>
<accession>A0A0B5ERJ1</accession>
<dbReference type="GO" id="GO:0003677">
    <property type="term" value="F:DNA binding"/>
    <property type="evidence" value="ECO:0007669"/>
    <property type="project" value="UniProtKB-KW"/>
</dbReference>
<dbReference type="SUPFAM" id="SSF46785">
    <property type="entry name" value="Winged helix' DNA-binding domain"/>
    <property type="match status" value="1"/>
</dbReference>
<dbReference type="Gene3D" id="2.60.120.10">
    <property type="entry name" value="Jelly Rolls"/>
    <property type="match status" value="1"/>
</dbReference>
<dbReference type="InterPro" id="IPR012318">
    <property type="entry name" value="HTH_CRP"/>
</dbReference>
<name>A0A0B5ERJ1_STRA4</name>
<evidence type="ECO:0000256" key="1">
    <source>
        <dbReference type="ARBA" id="ARBA00023015"/>
    </source>
</evidence>
<dbReference type="GO" id="GO:0005829">
    <property type="term" value="C:cytosol"/>
    <property type="evidence" value="ECO:0007669"/>
    <property type="project" value="TreeGrafter"/>
</dbReference>
<gene>
    <name evidence="6" type="ORF">SLNWT_3878</name>
</gene>
<dbReference type="InterPro" id="IPR050397">
    <property type="entry name" value="Env_Response_Regulators"/>
</dbReference>
<dbReference type="GO" id="GO:0003700">
    <property type="term" value="F:DNA-binding transcription factor activity"/>
    <property type="evidence" value="ECO:0007669"/>
    <property type="project" value="TreeGrafter"/>
</dbReference>
<dbReference type="PROSITE" id="PS50042">
    <property type="entry name" value="CNMP_BINDING_3"/>
    <property type="match status" value="1"/>
</dbReference>
<proteinExistence type="predicted"/>
<dbReference type="PROSITE" id="PS51063">
    <property type="entry name" value="HTH_CRP_2"/>
    <property type="match status" value="1"/>
</dbReference>
<protein>
    <submittedName>
        <fullName evidence="6">Transcriptional regulator</fullName>
    </submittedName>
</protein>
<dbReference type="Pfam" id="PF13545">
    <property type="entry name" value="HTH_Crp_2"/>
    <property type="match status" value="1"/>
</dbReference>
<dbReference type="CDD" id="cd00038">
    <property type="entry name" value="CAP_ED"/>
    <property type="match status" value="1"/>
</dbReference>
<dbReference type="SMART" id="SM00100">
    <property type="entry name" value="cNMP"/>
    <property type="match status" value="1"/>
</dbReference>
<keyword evidence="3" id="KW-0804">Transcription</keyword>
<dbReference type="AlphaFoldDB" id="A0A0B5ERJ1"/>
<dbReference type="InterPro" id="IPR036390">
    <property type="entry name" value="WH_DNA-bd_sf"/>
</dbReference>
<sequence length="232" mass="25151">MSEYRERFAGASDAAVQTLRDLAGEDVWDRLVGQSHERWHPPGQTLMRQGEPGDLVVAVLSGVAKVVRTDRGGQRLLLAFRGPGELLGEVAVRDGGGRLVTVETLSRCKVAVMGKAEFTQFVAVHDLTPVLERYALNRLRQSTQARGGGEVRTRLAATLVRIADLTGPHGSLPSQPLELSLTREELAEHLQVSRNTVSRKLSELEFCQVSAGRTRIVIGDLGALRQVAEAAG</sequence>
<dbReference type="KEGG" id="sals:SLNWT_3878"/>
<organism evidence="6 7">
    <name type="scientific">Streptomyces albus (strain ATCC 21838 / DSM 41398 / FERM P-419 / JCM 4703 / NBRC 107858)</name>
    <dbReference type="NCBI Taxonomy" id="1081613"/>
    <lineage>
        <taxon>Bacteria</taxon>
        <taxon>Bacillati</taxon>
        <taxon>Actinomycetota</taxon>
        <taxon>Actinomycetes</taxon>
        <taxon>Kitasatosporales</taxon>
        <taxon>Streptomycetaceae</taxon>
        <taxon>Streptomyces</taxon>
    </lineage>
</organism>
<feature type="domain" description="HTH crp-type" evidence="5">
    <location>
        <begin position="149"/>
        <end position="222"/>
    </location>
</feature>
<evidence type="ECO:0000256" key="3">
    <source>
        <dbReference type="ARBA" id="ARBA00023163"/>
    </source>
</evidence>
<dbReference type="Gene3D" id="1.10.10.10">
    <property type="entry name" value="Winged helix-like DNA-binding domain superfamily/Winged helix DNA-binding domain"/>
    <property type="match status" value="1"/>
</dbReference>
<evidence type="ECO:0000313" key="6">
    <source>
        <dbReference type="EMBL" id="AJE84254.1"/>
    </source>
</evidence>
<dbReference type="Proteomes" id="UP000031523">
    <property type="component" value="Chromosome"/>
</dbReference>
<evidence type="ECO:0000259" key="5">
    <source>
        <dbReference type="PROSITE" id="PS51063"/>
    </source>
</evidence>
<dbReference type="InterPro" id="IPR014710">
    <property type="entry name" value="RmlC-like_jellyroll"/>
</dbReference>
<reference evidence="6 7" key="1">
    <citation type="submission" date="2015-01" db="EMBL/GenBank/DDBJ databases">
        <title>Enhanced salinomycin production by adjusting the supply of polyketide extender units in Streptomyce albus DSM 41398.</title>
        <authorList>
            <person name="Lu C."/>
        </authorList>
    </citation>
    <scope>NUCLEOTIDE SEQUENCE [LARGE SCALE GENOMIC DNA]</scope>
    <source>
        <strain evidence="7">ATCC 21838 / DSM 41398 / FERM P-419 / JCM 4703 / NBRC 107858</strain>
    </source>
</reference>
<evidence type="ECO:0000256" key="2">
    <source>
        <dbReference type="ARBA" id="ARBA00023125"/>
    </source>
</evidence>
<dbReference type="SMART" id="SM00419">
    <property type="entry name" value="HTH_CRP"/>
    <property type="match status" value="1"/>
</dbReference>
<keyword evidence="1" id="KW-0805">Transcription regulation</keyword>